<evidence type="ECO:0000256" key="3">
    <source>
        <dbReference type="ARBA" id="ARBA00023163"/>
    </source>
</evidence>
<keyword evidence="3" id="KW-0804">Transcription</keyword>
<name>A0A7G9RPA0_9BURK</name>
<feature type="domain" description="HTH gntR-type" evidence="4">
    <location>
        <begin position="19"/>
        <end position="86"/>
    </location>
</feature>
<keyword evidence="6" id="KW-1185">Reference proteome</keyword>
<dbReference type="RefSeq" id="WP_187597679.1">
    <property type="nucleotide sequence ID" value="NZ_CP060714.1"/>
</dbReference>
<evidence type="ECO:0000313" key="6">
    <source>
        <dbReference type="Proteomes" id="UP000515811"/>
    </source>
</evidence>
<evidence type="ECO:0000256" key="2">
    <source>
        <dbReference type="ARBA" id="ARBA00023125"/>
    </source>
</evidence>
<dbReference type="SUPFAM" id="SSF46785">
    <property type="entry name" value="Winged helix' DNA-binding domain"/>
    <property type="match status" value="1"/>
</dbReference>
<dbReference type="KEGG" id="drg:H9K76_00520"/>
<proteinExistence type="predicted"/>
<protein>
    <submittedName>
        <fullName evidence="5">GntR family transcriptional regulator</fullName>
    </submittedName>
</protein>
<dbReference type="InterPro" id="IPR036390">
    <property type="entry name" value="WH_DNA-bd_sf"/>
</dbReference>
<dbReference type="Gene3D" id="1.20.120.530">
    <property type="entry name" value="GntR ligand-binding domain-like"/>
    <property type="match status" value="1"/>
</dbReference>
<evidence type="ECO:0000313" key="5">
    <source>
        <dbReference type="EMBL" id="QNN57425.1"/>
    </source>
</evidence>
<keyword evidence="1" id="KW-0805">Transcription regulation</keyword>
<dbReference type="Gene3D" id="1.10.10.10">
    <property type="entry name" value="Winged helix-like DNA-binding domain superfamily/Winged helix DNA-binding domain"/>
    <property type="match status" value="1"/>
</dbReference>
<dbReference type="Pfam" id="PF00392">
    <property type="entry name" value="GntR"/>
    <property type="match status" value="1"/>
</dbReference>
<organism evidence="5 6">
    <name type="scientific">Diaphorobacter ruginosibacter</name>
    <dbReference type="NCBI Taxonomy" id="1715720"/>
    <lineage>
        <taxon>Bacteria</taxon>
        <taxon>Pseudomonadati</taxon>
        <taxon>Pseudomonadota</taxon>
        <taxon>Betaproteobacteria</taxon>
        <taxon>Burkholderiales</taxon>
        <taxon>Comamonadaceae</taxon>
        <taxon>Diaphorobacter</taxon>
    </lineage>
</organism>
<dbReference type="InterPro" id="IPR036388">
    <property type="entry name" value="WH-like_DNA-bd_sf"/>
</dbReference>
<dbReference type="GO" id="GO:0003677">
    <property type="term" value="F:DNA binding"/>
    <property type="evidence" value="ECO:0007669"/>
    <property type="project" value="UniProtKB-KW"/>
</dbReference>
<dbReference type="Proteomes" id="UP000515811">
    <property type="component" value="Chromosome"/>
</dbReference>
<dbReference type="InterPro" id="IPR008920">
    <property type="entry name" value="TF_FadR/GntR_C"/>
</dbReference>
<dbReference type="SUPFAM" id="SSF48008">
    <property type="entry name" value="GntR ligand-binding domain-like"/>
    <property type="match status" value="1"/>
</dbReference>
<sequence>MMTEQHDDEAAQHGAEGVRSASGSVFYGIMSGLEAQAFVPGQRLVEVDLAEQYGVSRNSVREALQRLAAEGVVELSRNRGAAIRSLTLQQTLEVLDVAERMTGLLARSAAHGVQEGRPRTAIEQALRELGAADAAQDTEAFARGRRSLYRALLDASGSQELRRLFPAIQMPIVYAQHRPSTLQKVRMRDYQAMCDAILSGNAPAADKAAMAHVQNVREAIVRRHAETAQ</sequence>
<dbReference type="GO" id="GO:0003700">
    <property type="term" value="F:DNA-binding transcription factor activity"/>
    <property type="evidence" value="ECO:0007669"/>
    <property type="project" value="InterPro"/>
</dbReference>
<dbReference type="PANTHER" id="PTHR43537:SF24">
    <property type="entry name" value="GLUCONATE OPERON TRANSCRIPTIONAL REPRESSOR"/>
    <property type="match status" value="1"/>
</dbReference>
<evidence type="ECO:0000256" key="1">
    <source>
        <dbReference type="ARBA" id="ARBA00023015"/>
    </source>
</evidence>
<dbReference type="Pfam" id="PF07729">
    <property type="entry name" value="FCD"/>
    <property type="match status" value="1"/>
</dbReference>
<accession>A0A7G9RPA0</accession>
<gene>
    <name evidence="5" type="ORF">H9K76_00520</name>
</gene>
<dbReference type="CDD" id="cd07377">
    <property type="entry name" value="WHTH_GntR"/>
    <property type="match status" value="1"/>
</dbReference>
<keyword evidence="2" id="KW-0238">DNA-binding</keyword>
<dbReference type="PANTHER" id="PTHR43537">
    <property type="entry name" value="TRANSCRIPTIONAL REGULATOR, GNTR FAMILY"/>
    <property type="match status" value="1"/>
</dbReference>
<reference evidence="5 6" key="1">
    <citation type="submission" date="2020-08" db="EMBL/GenBank/DDBJ databases">
        <title>Genome sequence of Diaphorobacter ruginosibacter DSM 27467T.</title>
        <authorList>
            <person name="Hyun D.-W."/>
            <person name="Bae J.-W."/>
        </authorList>
    </citation>
    <scope>NUCLEOTIDE SEQUENCE [LARGE SCALE GENOMIC DNA]</scope>
    <source>
        <strain evidence="5 6">DSM 27467</strain>
    </source>
</reference>
<dbReference type="InterPro" id="IPR000524">
    <property type="entry name" value="Tscrpt_reg_HTH_GntR"/>
</dbReference>
<dbReference type="SMART" id="SM00895">
    <property type="entry name" value="FCD"/>
    <property type="match status" value="1"/>
</dbReference>
<dbReference type="PROSITE" id="PS50949">
    <property type="entry name" value="HTH_GNTR"/>
    <property type="match status" value="1"/>
</dbReference>
<dbReference type="EMBL" id="CP060714">
    <property type="protein sequence ID" value="QNN57425.1"/>
    <property type="molecule type" value="Genomic_DNA"/>
</dbReference>
<dbReference type="PRINTS" id="PR00035">
    <property type="entry name" value="HTHGNTR"/>
</dbReference>
<evidence type="ECO:0000259" key="4">
    <source>
        <dbReference type="PROSITE" id="PS50949"/>
    </source>
</evidence>
<dbReference type="SMART" id="SM00345">
    <property type="entry name" value="HTH_GNTR"/>
    <property type="match status" value="1"/>
</dbReference>
<dbReference type="AlphaFoldDB" id="A0A7G9RPA0"/>
<dbReference type="InterPro" id="IPR011711">
    <property type="entry name" value="GntR_C"/>
</dbReference>